<reference evidence="1 2" key="1">
    <citation type="submission" date="2024-01" db="EMBL/GenBank/DDBJ databases">
        <title>The genomes of 5 underutilized Papilionoideae crops provide insights into root nodulation and disease resistanc.</title>
        <authorList>
            <person name="Jiang F."/>
        </authorList>
    </citation>
    <scope>NUCLEOTIDE SEQUENCE [LARGE SCALE GENOMIC DNA]</scope>
    <source>
        <strain evidence="1">JINMINGXINNONG_FW02</strain>
        <tissue evidence="1">Leaves</tissue>
    </source>
</reference>
<sequence>MGGEGMAPCCLVVGRIVALACFPRKMIPKLVQKCHHLQWLHEENPIKALHIEVLDDHKIVDQSMLDDDITKSFSRKSLFFVEFSSGLGLA</sequence>
<evidence type="ECO:0000313" key="1">
    <source>
        <dbReference type="EMBL" id="KAK7365054.1"/>
    </source>
</evidence>
<dbReference type="EMBL" id="JAYMYR010000005">
    <property type="protein sequence ID" value="KAK7365054.1"/>
    <property type="molecule type" value="Genomic_DNA"/>
</dbReference>
<name>A0AAN9N1P8_PHACN</name>
<comment type="caution">
    <text evidence="1">The sequence shown here is derived from an EMBL/GenBank/DDBJ whole genome shotgun (WGS) entry which is preliminary data.</text>
</comment>
<organism evidence="1 2">
    <name type="scientific">Phaseolus coccineus</name>
    <name type="common">Scarlet runner bean</name>
    <name type="synonym">Phaseolus multiflorus</name>
    <dbReference type="NCBI Taxonomy" id="3886"/>
    <lineage>
        <taxon>Eukaryota</taxon>
        <taxon>Viridiplantae</taxon>
        <taxon>Streptophyta</taxon>
        <taxon>Embryophyta</taxon>
        <taxon>Tracheophyta</taxon>
        <taxon>Spermatophyta</taxon>
        <taxon>Magnoliopsida</taxon>
        <taxon>eudicotyledons</taxon>
        <taxon>Gunneridae</taxon>
        <taxon>Pentapetalae</taxon>
        <taxon>rosids</taxon>
        <taxon>fabids</taxon>
        <taxon>Fabales</taxon>
        <taxon>Fabaceae</taxon>
        <taxon>Papilionoideae</taxon>
        <taxon>50 kb inversion clade</taxon>
        <taxon>NPAAA clade</taxon>
        <taxon>indigoferoid/millettioid clade</taxon>
        <taxon>Phaseoleae</taxon>
        <taxon>Phaseolus</taxon>
    </lineage>
</organism>
<dbReference type="Proteomes" id="UP001374584">
    <property type="component" value="Unassembled WGS sequence"/>
</dbReference>
<dbReference type="AlphaFoldDB" id="A0AAN9N1P8"/>
<keyword evidence="2" id="KW-1185">Reference proteome</keyword>
<protein>
    <submittedName>
        <fullName evidence="1">Uncharacterized protein</fullName>
    </submittedName>
</protein>
<accession>A0AAN9N1P8</accession>
<proteinExistence type="predicted"/>
<gene>
    <name evidence="1" type="ORF">VNO80_13830</name>
</gene>
<evidence type="ECO:0000313" key="2">
    <source>
        <dbReference type="Proteomes" id="UP001374584"/>
    </source>
</evidence>